<feature type="domain" description="C2H2-type" evidence="2">
    <location>
        <begin position="5"/>
        <end position="30"/>
    </location>
</feature>
<comment type="caution">
    <text evidence="3">The sequence shown here is derived from an EMBL/GenBank/DDBJ whole genome shotgun (WGS) entry which is preliminary data.</text>
</comment>
<evidence type="ECO:0000259" key="2">
    <source>
        <dbReference type="SMART" id="SM00355"/>
    </source>
</evidence>
<sequence>MSSLYFCPLCQNRPPFITFINLYKHIRSTHRNDVPFNIRCLLNPGCGSSYTTFESYRSHLNQYHHDLLNKYDIPADFTLNENEQLLSFSSSNSNINQDDEDERIVGQESSDEGESETLEDTNINEDLIDWSLFTDLTNTEDHNKEFTFSLFEKHYTRFLLDLREGHLLPQGIIKSITSYFTTMLDALFKLIENQAIQSSTNPLISLVDIGKNDPDLMLTYRDGTAAKDNPSLKLHSNSFLIQFYSDGIGITNPLGPKKDKHKLTLYYFLLEDLPDFVKSMLQSIGIVGICPTKFLSIQTNRMKFFEPIIKDLNHLQTTGLVVQTFSGQLHFAFSLFAADNLASHEIGGFQQNFNSGQFCRLCHISYKFRLIPLTEISFLPRTVTTHDAYIRQAVNLFNTRPVAGVVGESPLSRLIAFHAIKSLPDDLMHDYAEGINKNFVFI</sequence>
<dbReference type="SMART" id="SM00355">
    <property type="entry name" value="ZnF_C2H2"/>
    <property type="match status" value="2"/>
</dbReference>
<reference evidence="3" key="1">
    <citation type="submission" date="2021-02" db="EMBL/GenBank/DDBJ databases">
        <authorList>
            <person name="Nowell W R."/>
        </authorList>
    </citation>
    <scope>NUCLEOTIDE SEQUENCE</scope>
</reference>
<feature type="region of interest" description="Disordered" evidence="1">
    <location>
        <begin position="90"/>
        <end position="120"/>
    </location>
</feature>
<gene>
    <name evidence="3" type="ORF">JYZ213_LOCUS40797</name>
</gene>
<dbReference type="InterPro" id="IPR013087">
    <property type="entry name" value="Znf_C2H2_type"/>
</dbReference>
<feature type="domain" description="C2H2-type" evidence="2">
    <location>
        <begin position="38"/>
        <end position="64"/>
    </location>
</feature>
<evidence type="ECO:0000256" key="1">
    <source>
        <dbReference type="SAM" id="MobiDB-lite"/>
    </source>
</evidence>
<proteinExistence type="predicted"/>
<protein>
    <recommendedName>
        <fullName evidence="2">C2H2-type domain-containing protein</fullName>
    </recommendedName>
</protein>
<evidence type="ECO:0000313" key="4">
    <source>
        <dbReference type="Proteomes" id="UP000663845"/>
    </source>
</evidence>
<feature type="compositionally biased region" description="Acidic residues" evidence="1">
    <location>
        <begin position="109"/>
        <end position="120"/>
    </location>
</feature>
<evidence type="ECO:0000313" key="3">
    <source>
        <dbReference type="EMBL" id="CAF1452963.1"/>
    </source>
</evidence>
<name>A0A815PT53_9BILA</name>
<dbReference type="EMBL" id="CAJNOG010001548">
    <property type="protein sequence ID" value="CAF1452963.1"/>
    <property type="molecule type" value="Genomic_DNA"/>
</dbReference>
<dbReference type="Proteomes" id="UP000663845">
    <property type="component" value="Unassembled WGS sequence"/>
</dbReference>
<organism evidence="3 4">
    <name type="scientific">Adineta steineri</name>
    <dbReference type="NCBI Taxonomy" id="433720"/>
    <lineage>
        <taxon>Eukaryota</taxon>
        <taxon>Metazoa</taxon>
        <taxon>Spiralia</taxon>
        <taxon>Gnathifera</taxon>
        <taxon>Rotifera</taxon>
        <taxon>Eurotatoria</taxon>
        <taxon>Bdelloidea</taxon>
        <taxon>Adinetida</taxon>
        <taxon>Adinetidae</taxon>
        <taxon>Adineta</taxon>
    </lineage>
</organism>
<dbReference type="AlphaFoldDB" id="A0A815PT53"/>
<accession>A0A815PT53</accession>